<organism evidence="1 2">
    <name type="scientific">Prevotella scopos JCM 17725</name>
    <dbReference type="NCBI Taxonomy" id="1236518"/>
    <lineage>
        <taxon>Bacteria</taxon>
        <taxon>Pseudomonadati</taxon>
        <taxon>Bacteroidota</taxon>
        <taxon>Bacteroidia</taxon>
        <taxon>Bacteroidales</taxon>
        <taxon>Prevotellaceae</taxon>
        <taxon>Prevotella</taxon>
    </lineage>
</organism>
<keyword evidence="2" id="KW-1185">Reference proteome</keyword>
<dbReference type="AlphaFoldDB" id="A0AAX2F339"/>
<reference evidence="1 2" key="1">
    <citation type="submission" date="2016-11" db="EMBL/GenBank/DDBJ databases">
        <authorList>
            <person name="Varghese N."/>
            <person name="Submissions S."/>
        </authorList>
    </citation>
    <scope>NUCLEOTIDE SEQUENCE [LARGE SCALE GENOMIC DNA]</scope>
    <source>
        <strain evidence="1 2">DSM 22613</strain>
    </source>
</reference>
<comment type="caution">
    <text evidence="1">The sequence shown here is derived from an EMBL/GenBank/DDBJ whole genome shotgun (WGS) entry which is preliminary data.</text>
</comment>
<evidence type="ECO:0000313" key="2">
    <source>
        <dbReference type="Proteomes" id="UP000184105"/>
    </source>
</evidence>
<dbReference type="Gene3D" id="3.40.50.300">
    <property type="entry name" value="P-loop containing nucleotide triphosphate hydrolases"/>
    <property type="match status" value="1"/>
</dbReference>
<dbReference type="SUPFAM" id="SSF52540">
    <property type="entry name" value="P-loop containing nucleoside triphosphate hydrolases"/>
    <property type="match status" value="1"/>
</dbReference>
<dbReference type="RefSeq" id="WP_025839388.1">
    <property type="nucleotide sequence ID" value="NZ_BAKP01000038.1"/>
</dbReference>
<name>A0AAX2F339_9BACT</name>
<protein>
    <submittedName>
        <fullName evidence="1">Predicted ATPase</fullName>
    </submittedName>
</protein>
<dbReference type="PANTHER" id="PTHR43581">
    <property type="entry name" value="ATP/GTP PHOSPHATASE"/>
    <property type="match status" value="1"/>
</dbReference>
<proteinExistence type="predicted"/>
<dbReference type="EMBL" id="FQWA01000008">
    <property type="protein sequence ID" value="SHF74830.1"/>
    <property type="molecule type" value="Genomic_DNA"/>
</dbReference>
<dbReference type="InterPro" id="IPR051396">
    <property type="entry name" value="Bact_Antivir_Def_Nuclease"/>
</dbReference>
<dbReference type="InterPro" id="IPR027417">
    <property type="entry name" value="P-loop_NTPase"/>
</dbReference>
<sequence>MAKITIKYVGPLKEVSLDIKRINVFMGPQSTGKSTIAKIISQALWAEKNFLIMGKEYDFYNGLLDFHNMDKNYFSNPKAEIIYESSWTTIQMKYKKGNILPKTSYKKNKNKEIYHNSKIEYIPAERNFVASIQNIHKYTESYNSTINFLNEWYAAKTSYQEENRFKVELPDLSFTYRYKENDEQDIIQVADNEVNLQSGSSGQQSLLPLLLVAEEVMVSTYKKRRIISPAEISRIKKEIPGLESVIDILFSAMKDDKKNIADKGLDALWQLIGYQVDYSCSHLVVEEPEQNLYPSTQRGLLQRLVSYLTNDSERQHTLTLTTHSPYILYALNNCMLAGLVEQKNPDAAEKLSGTTKINPTEVGLWLLKDGEIKALQHPSTGLLTKDFFNSEFQKNHEDMFQLLRLLPNESLSKTNTTK</sequence>
<gene>
    <name evidence="1" type="ORF">SAMN05444364_1086</name>
</gene>
<accession>A0AAX2F339</accession>
<dbReference type="Proteomes" id="UP000184105">
    <property type="component" value="Unassembled WGS sequence"/>
</dbReference>
<evidence type="ECO:0000313" key="1">
    <source>
        <dbReference type="EMBL" id="SHF74830.1"/>
    </source>
</evidence>
<dbReference type="PANTHER" id="PTHR43581:SF2">
    <property type="entry name" value="EXCINUCLEASE ATPASE SUBUNIT"/>
    <property type="match status" value="1"/>
</dbReference>